<dbReference type="HAMAP" id="MF_01185">
    <property type="entry name" value="FliW"/>
    <property type="match status" value="1"/>
</dbReference>
<keyword evidence="2 4" id="KW-1005">Bacterial flagellum biogenesis</keyword>
<dbReference type="GO" id="GO:0044780">
    <property type="term" value="P:bacterial-type flagellum assembly"/>
    <property type="evidence" value="ECO:0007669"/>
    <property type="project" value="UniProtKB-UniRule"/>
</dbReference>
<dbReference type="Proteomes" id="UP000199197">
    <property type="component" value="Unassembled WGS sequence"/>
</dbReference>
<protein>
    <recommendedName>
        <fullName evidence="4">Flagellar assembly factor FliW</fullName>
    </recommendedName>
</protein>
<comment type="subunit">
    <text evidence="4">Interacts with translational regulator CsrA and flagellin(s).</text>
</comment>
<comment type="similarity">
    <text evidence="4">Belongs to the FliW family.</text>
</comment>
<dbReference type="PANTHER" id="PTHR39190">
    <property type="entry name" value="FLAGELLAR ASSEMBLY FACTOR FLIW"/>
    <property type="match status" value="1"/>
</dbReference>
<keyword evidence="4" id="KW-0143">Chaperone</keyword>
<evidence type="ECO:0000256" key="2">
    <source>
        <dbReference type="ARBA" id="ARBA00022795"/>
    </source>
</evidence>
<keyword evidence="3 4" id="KW-0810">Translation regulation</keyword>
<comment type="function">
    <text evidence="4">Acts as an anti-CsrA protein, binds CsrA and prevents it from repressing translation of its target genes, one of which is flagellin. Binds to flagellin and participates in the assembly of the flagellum.</text>
</comment>
<sequence length="131" mass="15205">MKIKNSQFGEIEFDDEIIINFPDGLIGFEDLKRFIIIEDEECKPFRWLISVDEPEIGFAIIEPTLVVEDYYRRSGFDPEVYVLFVIVTLNRDISKISVNLKAPVVIDKVKKLGKQVILENEEFEVSHQLLA</sequence>
<dbReference type="Gene3D" id="2.30.290.10">
    <property type="entry name" value="BH3618-like"/>
    <property type="match status" value="1"/>
</dbReference>
<dbReference type="GO" id="GO:0005737">
    <property type="term" value="C:cytoplasm"/>
    <property type="evidence" value="ECO:0007669"/>
    <property type="project" value="UniProtKB-SubCell"/>
</dbReference>
<name>A0A0P1MWS9_9BACT</name>
<dbReference type="Pfam" id="PF02623">
    <property type="entry name" value="FliW"/>
    <property type="match status" value="1"/>
</dbReference>
<dbReference type="AlphaFoldDB" id="A0A0P1MWS9"/>
<keyword evidence="6" id="KW-1185">Reference proteome</keyword>
<evidence type="ECO:0000256" key="4">
    <source>
        <dbReference type="HAMAP-Rule" id="MF_01185"/>
    </source>
</evidence>
<organism evidence="5 6">
    <name type="scientific">Candidatus Chryseopegocella kryptomonas</name>
    <dbReference type="NCBI Taxonomy" id="1633643"/>
    <lineage>
        <taxon>Bacteria</taxon>
        <taxon>Pseudomonadati</taxon>
        <taxon>Candidatus Kryptoniota</taxon>
        <taxon>Candidatus Chryseopegocella</taxon>
    </lineage>
</organism>
<proteinExistence type="inferred from homology"/>
<evidence type="ECO:0000256" key="1">
    <source>
        <dbReference type="ARBA" id="ARBA00022490"/>
    </source>
</evidence>
<reference evidence="6" key="1">
    <citation type="submission" date="2015-11" db="EMBL/GenBank/DDBJ databases">
        <authorList>
            <person name="Varghese N."/>
        </authorList>
    </citation>
    <scope>NUCLEOTIDE SEQUENCE [LARGE SCALE GENOMIC DNA]</scope>
    <source>
        <strain evidence="6">JGI-23</strain>
    </source>
</reference>
<evidence type="ECO:0000256" key="3">
    <source>
        <dbReference type="ARBA" id="ARBA00022845"/>
    </source>
</evidence>
<dbReference type="InterPro" id="IPR003775">
    <property type="entry name" value="Flagellar_assembly_factor_FliW"/>
</dbReference>
<evidence type="ECO:0000313" key="6">
    <source>
        <dbReference type="Proteomes" id="UP000199197"/>
    </source>
</evidence>
<comment type="subcellular location">
    <subcellularLocation>
        <location evidence="4">Cytoplasm</location>
    </subcellularLocation>
</comment>
<dbReference type="SUPFAM" id="SSF141457">
    <property type="entry name" value="BH3618-like"/>
    <property type="match status" value="1"/>
</dbReference>
<dbReference type="InterPro" id="IPR024046">
    <property type="entry name" value="Flagellar_assmbl_FliW_dom_sf"/>
</dbReference>
<keyword evidence="1 4" id="KW-0963">Cytoplasm</keyword>
<gene>
    <name evidence="4" type="primary">fliW</name>
    <name evidence="5" type="ORF">JGI23_00856</name>
</gene>
<keyword evidence="5" id="KW-0282">Flagellum</keyword>
<evidence type="ECO:0000313" key="5">
    <source>
        <dbReference type="EMBL" id="CUT00417.1"/>
    </source>
</evidence>
<dbReference type="RefSeq" id="WP_092349004.1">
    <property type="nucleotide sequence ID" value="NZ_CZVW01000007.1"/>
</dbReference>
<dbReference type="EMBL" id="CZVW01000007">
    <property type="protein sequence ID" value="CUT00417.1"/>
    <property type="molecule type" value="Genomic_DNA"/>
</dbReference>
<dbReference type="GO" id="GO:0006417">
    <property type="term" value="P:regulation of translation"/>
    <property type="evidence" value="ECO:0007669"/>
    <property type="project" value="UniProtKB-KW"/>
</dbReference>
<dbReference type="OrthoDB" id="9801235at2"/>
<keyword evidence="5" id="KW-0966">Cell projection</keyword>
<keyword evidence="5" id="KW-0969">Cilium</keyword>
<accession>A0A0P1MWS9</accession>
<dbReference type="PANTHER" id="PTHR39190:SF1">
    <property type="entry name" value="FLAGELLAR ASSEMBLY FACTOR FLIW"/>
    <property type="match status" value="1"/>
</dbReference>